<feature type="compositionally biased region" description="Low complexity" evidence="2">
    <location>
        <begin position="500"/>
        <end position="523"/>
    </location>
</feature>
<accession>A0A8H6TTE9</accession>
<name>A0A8H6TTE9_MYCCL</name>
<feature type="coiled-coil region" evidence="1">
    <location>
        <begin position="149"/>
        <end position="204"/>
    </location>
</feature>
<protein>
    <submittedName>
        <fullName evidence="3">Uncharacterized protein</fullName>
    </submittedName>
</protein>
<evidence type="ECO:0000313" key="4">
    <source>
        <dbReference type="Proteomes" id="UP000613580"/>
    </source>
</evidence>
<proteinExistence type="predicted"/>
<feature type="compositionally biased region" description="Polar residues" evidence="2">
    <location>
        <begin position="1"/>
        <end position="18"/>
    </location>
</feature>
<dbReference type="EMBL" id="JACAZE010000001">
    <property type="protein sequence ID" value="KAF7322507.1"/>
    <property type="molecule type" value="Genomic_DNA"/>
</dbReference>
<feature type="region of interest" description="Disordered" evidence="2">
    <location>
        <begin position="485"/>
        <end position="541"/>
    </location>
</feature>
<comment type="caution">
    <text evidence="3">The sequence shown here is derived from an EMBL/GenBank/DDBJ whole genome shotgun (WGS) entry which is preliminary data.</text>
</comment>
<feature type="compositionally biased region" description="Low complexity" evidence="2">
    <location>
        <begin position="210"/>
        <end position="224"/>
    </location>
</feature>
<reference evidence="3" key="1">
    <citation type="submission" date="2020-05" db="EMBL/GenBank/DDBJ databases">
        <title>Mycena genomes resolve the evolution of fungal bioluminescence.</title>
        <authorList>
            <person name="Tsai I.J."/>
        </authorList>
    </citation>
    <scope>NUCLEOTIDE SEQUENCE</scope>
    <source>
        <strain evidence="3">110903Hualien_Pintung</strain>
    </source>
</reference>
<sequence>MFLASQASYHSPYTSSNDSPSPVSQPRSSPTSHESGSNSSTSSFLASLPTAASIYPMATSPSRKRARHVAERDTDAALEWECDLSYAVVHPDGSGCETCRVFKTHVNDGKSAASMKTALEDRDKQLDAYFIDGVDEGRRLQRAENEGRIHELESARMDATALVARLRAEARESGLQLGQSQSQLRLAQAECDALRKRVQELVLALPTERSQQAPQQPSSLQLPQRPGPDAYVNTPSNSSSSNYHNQNANRMPKSLRQLQLLMSKAHQPGNEDALARVKVLCTEAHNTKREHKSDLQKYLLANWRNPDPSVISLPSTQPPPPLLLGPNHSVAPNRAVAPPPTNPRLDDPTEVWHAYLTLNPSSWPRGVRREPDGSPHFDDLNASRTVARLRPHDNNPTLRNEWMTVAVGLFAAPGMYADLLRREGLVVAPANAAVRRPYRVSDGAAVDMIRAEDVARCFAEAGVTLLEAERELEVWARQYQTAVVYPNNGDGKRSKGGGNNARSRYSNNNSNSSNAQSQSQSRNKGSNRSHDRDQEERFGWR</sequence>
<dbReference type="OrthoDB" id="2953420at2759"/>
<dbReference type="AlphaFoldDB" id="A0A8H6TTE9"/>
<keyword evidence="1" id="KW-0175">Coiled coil</keyword>
<feature type="region of interest" description="Disordered" evidence="2">
    <location>
        <begin position="207"/>
        <end position="248"/>
    </location>
</feature>
<dbReference type="Proteomes" id="UP000613580">
    <property type="component" value="Unassembled WGS sequence"/>
</dbReference>
<feature type="compositionally biased region" description="Low complexity" evidence="2">
    <location>
        <begin position="19"/>
        <end position="44"/>
    </location>
</feature>
<organism evidence="3 4">
    <name type="scientific">Mycena chlorophos</name>
    <name type="common">Agaric fungus</name>
    <name type="synonym">Agaricus chlorophos</name>
    <dbReference type="NCBI Taxonomy" id="658473"/>
    <lineage>
        <taxon>Eukaryota</taxon>
        <taxon>Fungi</taxon>
        <taxon>Dikarya</taxon>
        <taxon>Basidiomycota</taxon>
        <taxon>Agaricomycotina</taxon>
        <taxon>Agaricomycetes</taxon>
        <taxon>Agaricomycetidae</taxon>
        <taxon>Agaricales</taxon>
        <taxon>Marasmiineae</taxon>
        <taxon>Mycenaceae</taxon>
        <taxon>Mycena</taxon>
    </lineage>
</organism>
<feature type="compositionally biased region" description="Basic and acidic residues" evidence="2">
    <location>
        <begin position="528"/>
        <end position="541"/>
    </location>
</feature>
<keyword evidence="4" id="KW-1185">Reference proteome</keyword>
<evidence type="ECO:0000256" key="2">
    <source>
        <dbReference type="SAM" id="MobiDB-lite"/>
    </source>
</evidence>
<gene>
    <name evidence="3" type="ORF">HMN09_00029200</name>
</gene>
<feature type="compositionally biased region" description="Low complexity" evidence="2">
    <location>
        <begin position="236"/>
        <end position="248"/>
    </location>
</feature>
<feature type="region of interest" description="Disordered" evidence="2">
    <location>
        <begin position="1"/>
        <end position="44"/>
    </location>
</feature>
<evidence type="ECO:0000313" key="3">
    <source>
        <dbReference type="EMBL" id="KAF7322507.1"/>
    </source>
</evidence>
<evidence type="ECO:0000256" key="1">
    <source>
        <dbReference type="SAM" id="Coils"/>
    </source>
</evidence>